<sequence length="66" mass="7456">MEEIKKVMDSNLEEKEKLAHIDVIVNEVEEREVSTVKASASCPPHVWNKAVIPYRCIYCGLTPGQV</sequence>
<organism evidence="1">
    <name type="scientific">Siphoviridae sp. ctqwY3</name>
    <dbReference type="NCBI Taxonomy" id="2827951"/>
    <lineage>
        <taxon>Viruses</taxon>
        <taxon>Duplodnaviria</taxon>
        <taxon>Heunggongvirae</taxon>
        <taxon>Uroviricota</taxon>
        <taxon>Caudoviricetes</taxon>
    </lineage>
</organism>
<reference evidence="1" key="1">
    <citation type="journal article" date="2021" name="Proc. Natl. Acad. Sci. U.S.A.">
        <title>A Catalog of Tens of Thousands of Viruses from Human Metagenomes Reveals Hidden Associations with Chronic Diseases.</title>
        <authorList>
            <person name="Tisza M.J."/>
            <person name="Buck C.B."/>
        </authorList>
    </citation>
    <scope>NUCLEOTIDE SEQUENCE</scope>
    <source>
        <strain evidence="1">CtqwY3</strain>
    </source>
</reference>
<proteinExistence type="predicted"/>
<dbReference type="EMBL" id="BK032541">
    <property type="protein sequence ID" value="DAF46616.1"/>
    <property type="molecule type" value="Genomic_DNA"/>
</dbReference>
<evidence type="ECO:0000313" key="1">
    <source>
        <dbReference type="EMBL" id="DAF46616.1"/>
    </source>
</evidence>
<name>A0A8S5S6Q3_9CAUD</name>
<protein>
    <submittedName>
        <fullName evidence="1">Uncharacterized protein</fullName>
    </submittedName>
</protein>
<accession>A0A8S5S6Q3</accession>